<dbReference type="AlphaFoldDB" id="A0A384C6E1"/>
<evidence type="ECO:0000313" key="3">
    <source>
        <dbReference type="Proteomes" id="UP000261680"/>
    </source>
</evidence>
<evidence type="ECO:0000313" key="4">
    <source>
        <dbReference type="RefSeq" id="XP_008689955.1"/>
    </source>
</evidence>
<dbReference type="CTD" id="3578"/>
<reference evidence="4" key="2">
    <citation type="submission" date="2025-04" db="UniProtKB">
        <authorList>
            <consortium name="RefSeq"/>
        </authorList>
    </citation>
    <scope>IDENTIFICATION</scope>
    <source>
        <tissue evidence="4">Whole blood</tissue>
    </source>
</reference>
<dbReference type="GeneID" id="103663953"/>
<organism evidence="3 4">
    <name type="scientific">Ursus maritimus</name>
    <name type="common">Polar bear</name>
    <name type="synonym">Thalarctos maritimus</name>
    <dbReference type="NCBI Taxonomy" id="29073"/>
    <lineage>
        <taxon>Eukaryota</taxon>
        <taxon>Metazoa</taxon>
        <taxon>Chordata</taxon>
        <taxon>Craniata</taxon>
        <taxon>Vertebrata</taxon>
        <taxon>Euteleostomi</taxon>
        <taxon>Mammalia</taxon>
        <taxon>Eutheria</taxon>
        <taxon>Laurasiatheria</taxon>
        <taxon>Carnivora</taxon>
        <taxon>Caniformia</taxon>
        <taxon>Ursidae</taxon>
        <taxon>Ursus</taxon>
    </lineage>
</organism>
<dbReference type="OrthoDB" id="9831043at2759"/>
<dbReference type="PANTHER" id="PTHR16926">
    <property type="entry name" value="INTERLEUKIN 9"/>
    <property type="match status" value="1"/>
</dbReference>
<dbReference type="GO" id="GO:0005140">
    <property type="term" value="F:interleukin-9 receptor binding"/>
    <property type="evidence" value="ECO:0007669"/>
    <property type="project" value="TreeGrafter"/>
</dbReference>
<proteinExistence type="predicted"/>
<evidence type="ECO:0000256" key="1">
    <source>
        <dbReference type="SAM" id="SignalP"/>
    </source>
</evidence>
<gene>
    <name evidence="2 4" type="primary">IL9</name>
</gene>
<dbReference type="Proteomes" id="UP000261680">
    <property type="component" value="Unplaced"/>
</dbReference>
<dbReference type="PANTHER" id="PTHR16926:SF1">
    <property type="entry name" value="INTERLEUKIN-9"/>
    <property type="match status" value="1"/>
</dbReference>
<dbReference type="Ensembl" id="ENSUMAT00000028161.1">
    <property type="protein sequence ID" value="ENSUMAP00000023790.1"/>
    <property type="gene ID" value="ENSUMAG00000017288.1"/>
</dbReference>
<protein>
    <submittedName>
        <fullName evidence="2 4">Interleukin-9</fullName>
    </submittedName>
</protein>
<dbReference type="GO" id="GO:0005615">
    <property type="term" value="C:extracellular space"/>
    <property type="evidence" value="ECO:0007669"/>
    <property type="project" value="Ensembl"/>
</dbReference>
<reference evidence="2" key="1">
    <citation type="submission" date="2019-03" db="UniProtKB">
        <authorList>
            <consortium name="Ensembl"/>
        </authorList>
    </citation>
    <scope>IDENTIFICATION</scope>
</reference>
<dbReference type="PRINTS" id="PR01926">
    <property type="entry name" value="INTERLEUKIN9"/>
</dbReference>
<accession>A0A384C6E1</accession>
<dbReference type="STRING" id="29073.ENSUMAP00000023790"/>
<dbReference type="GO" id="GO:0038113">
    <property type="term" value="P:interleukin-9-mediated signaling pathway"/>
    <property type="evidence" value="ECO:0007669"/>
    <property type="project" value="Ensembl"/>
</dbReference>
<dbReference type="RefSeq" id="XP_008689955.1">
    <property type="nucleotide sequence ID" value="XM_008691733.1"/>
</dbReference>
<evidence type="ECO:0000313" key="2">
    <source>
        <dbReference type="Ensembl" id="ENSUMAP00000023790"/>
    </source>
</evidence>
<sequence>MTLPTVVLASVLLLCSATSQKCTTFTEILDITYLIDKLQEDSASKCNCTGTSVTSCLCLPIPSDNCTTVCFQEGLSQMTNSTAETRYPLIFNRVKKTVLKNKCQLFSCEQPCNQTTTGNTLTFLQRLREVLQKQRAMDKV</sequence>
<feature type="chain" id="PRO_5044587420" evidence="1">
    <location>
        <begin position="20"/>
        <end position="140"/>
    </location>
</feature>
<dbReference type="KEGG" id="umr:103663953"/>
<keyword evidence="1" id="KW-0732">Signal</keyword>
<feature type="signal peptide" evidence="1">
    <location>
        <begin position="1"/>
        <end position="19"/>
    </location>
</feature>
<dbReference type="GeneTree" id="ENSGT00390000015384"/>
<dbReference type="InterPro" id="IPR020447">
    <property type="entry name" value="IL-9"/>
</dbReference>
<dbReference type="GO" id="GO:0005125">
    <property type="term" value="F:cytokine activity"/>
    <property type="evidence" value="ECO:0007669"/>
    <property type="project" value="Ensembl"/>
</dbReference>
<dbReference type="OMA" id="IPSDNCP"/>
<keyword evidence="3" id="KW-1185">Reference proteome</keyword>
<name>A0A384C6E1_URSMA</name>